<keyword evidence="1" id="KW-1133">Transmembrane helix</keyword>
<dbReference type="Proteomes" id="UP001300692">
    <property type="component" value="Unassembled WGS sequence"/>
</dbReference>
<dbReference type="Gene3D" id="3.30.1490.20">
    <property type="entry name" value="ATP-grasp fold, A domain"/>
    <property type="match status" value="1"/>
</dbReference>
<gene>
    <name evidence="3" type="ORF">N7U62_13900</name>
</gene>
<reference evidence="3 4" key="1">
    <citation type="submission" date="2022-10" db="EMBL/GenBank/DDBJ databases">
        <title>Comparative genomics and taxonomic characterization of three novel marine species of genus Reichenbachiella exhibiting antioxidant and polysaccharide degradation activities.</title>
        <authorList>
            <person name="Muhammad N."/>
            <person name="Lee Y.-J."/>
            <person name="Ko J."/>
            <person name="Kim S.-G."/>
        </authorList>
    </citation>
    <scope>NUCLEOTIDE SEQUENCE [LARGE SCALE GENOMIC DNA]</scope>
    <source>
        <strain evidence="3 4">ABR2-5</strain>
    </source>
</reference>
<organism evidence="3 4">
    <name type="scientific">Reichenbachiella ulvae</name>
    <dbReference type="NCBI Taxonomy" id="2980104"/>
    <lineage>
        <taxon>Bacteria</taxon>
        <taxon>Pseudomonadati</taxon>
        <taxon>Bacteroidota</taxon>
        <taxon>Cytophagia</taxon>
        <taxon>Cytophagales</taxon>
        <taxon>Reichenbachiellaceae</taxon>
        <taxon>Reichenbachiella</taxon>
    </lineage>
</organism>
<name>A0ABT3CVP7_9BACT</name>
<evidence type="ECO:0000313" key="4">
    <source>
        <dbReference type="Proteomes" id="UP001300692"/>
    </source>
</evidence>
<dbReference type="RefSeq" id="WP_264138590.1">
    <property type="nucleotide sequence ID" value="NZ_JAOYOD010000001.1"/>
</dbReference>
<feature type="transmembrane region" description="Helical" evidence="1">
    <location>
        <begin position="40"/>
        <end position="59"/>
    </location>
</feature>
<evidence type="ECO:0000256" key="1">
    <source>
        <dbReference type="SAM" id="Phobius"/>
    </source>
</evidence>
<feature type="domain" description="ATP-grasp fold RimK-type" evidence="2">
    <location>
        <begin position="97"/>
        <end position="163"/>
    </location>
</feature>
<keyword evidence="4" id="KW-1185">Reference proteome</keyword>
<sequence>MEAALEQDRSTFTKEEKKDHSLYGRLSSSVVWAKIFRWEFWPFSLFYFPVLFYWLWITLRARSLFFFTASNPGIEFGGMLGESKKKIFDLIPDEYIPATFLFDSQVNKEEVLKQMKAAGLHFPIVLKPDIGERGWMVELVKGEEQLQQYLEEVQVDFLLQEYVPYEIELGVFYYRYPDRPRGTVSSIVQKAMLSVVGNGQSTVEELMDGDARSKMHIDRLKRKNPDLLKRIPNAGETVELVSIGNHCLGTTFLNANHLINEKLIQTFDQVSQQIEGFYFGRYDLRCRSIEDLNVGRNFKILELNGAGAEPAHIYHPGYSLIQAYKDIIHHLKVLSDISIANHKRGVSYMGLSEGWKEIRKIKQYNKLKDPK</sequence>
<accession>A0ABT3CVP7</accession>
<dbReference type="InterPro" id="IPR013651">
    <property type="entry name" value="ATP-grasp_RimK-type"/>
</dbReference>
<proteinExistence type="predicted"/>
<dbReference type="Pfam" id="PF08443">
    <property type="entry name" value="RimK"/>
    <property type="match status" value="1"/>
</dbReference>
<evidence type="ECO:0000259" key="2">
    <source>
        <dbReference type="Pfam" id="PF08443"/>
    </source>
</evidence>
<keyword evidence="1" id="KW-0472">Membrane</keyword>
<protein>
    <recommendedName>
        <fullName evidence="2">ATP-grasp fold RimK-type domain-containing protein</fullName>
    </recommendedName>
</protein>
<evidence type="ECO:0000313" key="3">
    <source>
        <dbReference type="EMBL" id="MCV9387771.1"/>
    </source>
</evidence>
<dbReference type="InterPro" id="IPR013815">
    <property type="entry name" value="ATP_grasp_subdomain_1"/>
</dbReference>
<dbReference type="EMBL" id="JAOYOD010000001">
    <property type="protein sequence ID" value="MCV9387771.1"/>
    <property type="molecule type" value="Genomic_DNA"/>
</dbReference>
<dbReference type="SUPFAM" id="SSF56059">
    <property type="entry name" value="Glutathione synthetase ATP-binding domain-like"/>
    <property type="match status" value="1"/>
</dbReference>
<keyword evidence="1" id="KW-0812">Transmembrane</keyword>
<comment type="caution">
    <text evidence="3">The sequence shown here is derived from an EMBL/GenBank/DDBJ whole genome shotgun (WGS) entry which is preliminary data.</text>
</comment>